<keyword evidence="8 10" id="KW-0560">Oxidoreductase</keyword>
<dbReference type="GO" id="GO:0004455">
    <property type="term" value="F:ketol-acid reductoisomerase activity"/>
    <property type="evidence" value="ECO:0007669"/>
    <property type="project" value="UniProtKB-UniRule"/>
</dbReference>
<dbReference type="Proteomes" id="UP000184016">
    <property type="component" value="Unassembled WGS sequence"/>
</dbReference>
<feature type="binding site" evidence="10 11">
    <location>
        <position position="190"/>
    </location>
    <ligand>
        <name>Mg(2+)</name>
        <dbReference type="ChEBI" id="CHEBI:18420"/>
        <label>2</label>
    </ligand>
</feature>
<keyword evidence="6 10" id="KW-0479">Metal-binding</keyword>
<feature type="binding site" evidence="10">
    <location>
        <begin position="25"/>
        <end position="28"/>
    </location>
    <ligand>
        <name>NADP(+)</name>
        <dbReference type="ChEBI" id="CHEBI:58349"/>
    </ligand>
</feature>
<evidence type="ECO:0000313" key="15">
    <source>
        <dbReference type="Proteomes" id="UP000184016"/>
    </source>
</evidence>
<comment type="cofactor">
    <cofactor evidence="10">
        <name>Mg(2+)</name>
        <dbReference type="ChEBI" id="CHEBI:18420"/>
    </cofactor>
    <text evidence="10">Binds 2 magnesium ions per subunit.</text>
</comment>
<feature type="binding site" evidence="10 11">
    <location>
        <position position="194"/>
    </location>
    <ligand>
        <name>Mg(2+)</name>
        <dbReference type="ChEBI" id="CHEBI:18420"/>
        <label>1</label>
    </ligand>
</feature>
<dbReference type="Pfam" id="PF01450">
    <property type="entry name" value="KARI_C"/>
    <property type="match status" value="1"/>
</dbReference>
<evidence type="ECO:0000256" key="1">
    <source>
        <dbReference type="ARBA" id="ARBA00002172"/>
    </source>
</evidence>
<dbReference type="EMBL" id="FRAF01000035">
    <property type="protein sequence ID" value="SHL06872.1"/>
    <property type="molecule type" value="Genomic_DNA"/>
</dbReference>
<evidence type="ECO:0000256" key="8">
    <source>
        <dbReference type="ARBA" id="ARBA00023002"/>
    </source>
</evidence>
<evidence type="ECO:0000259" key="12">
    <source>
        <dbReference type="PROSITE" id="PS51850"/>
    </source>
</evidence>
<feature type="active site" evidence="10">
    <location>
        <position position="107"/>
    </location>
</feature>
<evidence type="ECO:0000256" key="7">
    <source>
        <dbReference type="ARBA" id="ARBA00022842"/>
    </source>
</evidence>
<sequence>MATIYYDHDISLQALEDKTVAVIGYGSQGHAHAQNLRDSGVHTIVGVRRGASFQQAEEDGFAVFDVASAVEQADVVMLLLPDERQPEVYRQEILPHLRPGAALAFAHGFNIHFSQVVPPVGVDVFMVAPKGPGHLVRRVFAAGGGVPALAAVEQDATGQAWPLALAYAKAIGAGRAAVLTTSFQEETETDLFGEQAVLCGGLSALVKAGFDTLTEAGYQPEVAYFECLHELKLIVDLMYEGGLAYMRYSISDTAEWGDFNAGPRLVNDAVKAEMKKILREIQQGVFAKGWILENQSNRPVFNALRRREREQPIEVVGRRLREMMPFIQSPEQRAKQQGVAVHAKA</sequence>
<dbReference type="UniPathway" id="UPA00047">
    <property type="reaction ID" value="UER00056"/>
</dbReference>
<dbReference type="Pfam" id="PF07991">
    <property type="entry name" value="KARI_N"/>
    <property type="match status" value="1"/>
</dbReference>
<dbReference type="PIRSF" id="PIRSF000116">
    <property type="entry name" value="IlvC_gammaproteo"/>
    <property type="match status" value="1"/>
</dbReference>
<evidence type="ECO:0000256" key="3">
    <source>
        <dbReference type="ARBA" id="ARBA00004885"/>
    </source>
</evidence>
<dbReference type="GO" id="GO:0009099">
    <property type="term" value="P:L-valine biosynthetic process"/>
    <property type="evidence" value="ECO:0007669"/>
    <property type="project" value="UniProtKB-UniRule"/>
</dbReference>
<feature type="binding site" evidence="10">
    <location>
        <position position="133"/>
    </location>
    <ligand>
        <name>NADP(+)</name>
        <dbReference type="ChEBI" id="CHEBI:58349"/>
    </ligand>
</feature>
<gene>
    <name evidence="10" type="primary">ilvC</name>
    <name evidence="14" type="ORF">SAMN05443507_1357</name>
</gene>
<dbReference type="FunFam" id="3.40.50.720:FF:000023">
    <property type="entry name" value="Ketol-acid reductoisomerase (NADP(+))"/>
    <property type="match status" value="1"/>
</dbReference>
<keyword evidence="9 10" id="KW-0100">Branched-chain amino acid biosynthesis</keyword>
<feature type="binding site" evidence="10 11">
    <location>
        <position position="251"/>
    </location>
    <ligand>
        <name>substrate</name>
    </ligand>
</feature>
<dbReference type="InterPro" id="IPR014359">
    <property type="entry name" value="KARI_prok"/>
</dbReference>
<protein>
    <recommendedName>
        <fullName evidence="10">Ketol-acid reductoisomerase (NADP(+))</fullName>
        <shortName evidence="10">KARI</shortName>
        <ecNumber evidence="10">1.1.1.86</ecNumber>
    </recommendedName>
    <alternativeName>
        <fullName evidence="10">Acetohydroxy-acid isomeroreductase</fullName>
        <shortName evidence="10">AHIR</shortName>
    </alternativeName>
    <alternativeName>
        <fullName evidence="10">Alpha-keto-beta-hydroxylacyl reductoisomerase</fullName>
    </alternativeName>
</protein>
<feature type="binding site" evidence="10">
    <location>
        <position position="48"/>
    </location>
    <ligand>
        <name>NADP(+)</name>
        <dbReference type="ChEBI" id="CHEBI:58349"/>
    </ligand>
</feature>
<keyword evidence="7 10" id="KW-0460">Magnesium</keyword>
<dbReference type="UniPathway" id="UPA00049">
    <property type="reaction ID" value="UER00060"/>
</dbReference>
<dbReference type="GO" id="GO:0050661">
    <property type="term" value="F:NADP binding"/>
    <property type="evidence" value="ECO:0007669"/>
    <property type="project" value="InterPro"/>
</dbReference>
<dbReference type="SUPFAM" id="SSF48179">
    <property type="entry name" value="6-phosphogluconate dehydrogenase C-terminal domain-like"/>
    <property type="match status" value="1"/>
</dbReference>
<feature type="binding site" evidence="10 11">
    <location>
        <position position="226"/>
    </location>
    <ligand>
        <name>Mg(2+)</name>
        <dbReference type="ChEBI" id="CHEBI:18420"/>
        <label>2</label>
    </ligand>
</feature>
<dbReference type="NCBIfam" id="NF004017">
    <property type="entry name" value="PRK05479.1"/>
    <property type="match status" value="1"/>
</dbReference>
<dbReference type="AlphaFoldDB" id="A0A1M6XLH8"/>
<keyword evidence="5 10" id="KW-0028">Amino-acid biosynthesis</keyword>
<dbReference type="InterPro" id="IPR008927">
    <property type="entry name" value="6-PGluconate_DH-like_C_sf"/>
</dbReference>
<comment type="pathway">
    <text evidence="3 10">Amino-acid biosynthesis; L-isoleucine biosynthesis; L-isoleucine from 2-oxobutanoate: step 2/4.</text>
</comment>
<dbReference type="GO" id="GO:0005829">
    <property type="term" value="C:cytosol"/>
    <property type="evidence" value="ECO:0007669"/>
    <property type="project" value="TreeGrafter"/>
</dbReference>
<evidence type="ECO:0000256" key="4">
    <source>
        <dbReference type="ARBA" id="ARBA00010318"/>
    </source>
</evidence>
<organism evidence="14 15">
    <name type="scientific">Alicyclobacillus tolerans</name>
    <dbReference type="NCBI Taxonomy" id="90970"/>
    <lineage>
        <taxon>Bacteria</taxon>
        <taxon>Bacillati</taxon>
        <taxon>Bacillota</taxon>
        <taxon>Bacilli</taxon>
        <taxon>Bacillales</taxon>
        <taxon>Alicyclobacillaceae</taxon>
        <taxon>Alicyclobacillus</taxon>
    </lineage>
</organism>
<keyword evidence="14" id="KW-0413">Isomerase</keyword>
<evidence type="ECO:0000256" key="9">
    <source>
        <dbReference type="ARBA" id="ARBA00023304"/>
    </source>
</evidence>
<dbReference type="PANTHER" id="PTHR21371:SF1">
    <property type="entry name" value="KETOL-ACID REDUCTOISOMERASE, MITOCHONDRIAL"/>
    <property type="match status" value="1"/>
</dbReference>
<feature type="binding site" evidence="10 11">
    <location>
        <position position="230"/>
    </location>
    <ligand>
        <name>Mg(2+)</name>
        <dbReference type="ChEBI" id="CHEBI:18420"/>
        <label>2</label>
    </ligand>
</feature>
<name>A0A1M6XLH8_9BACL</name>
<dbReference type="PROSITE" id="PS51851">
    <property type="entry name" value="KARI_C"/>
    <property type="match status" value="1"/>
</dbReference>
<dbReference type="Gene3D" id="3.40.50.720">
    <property type="entry name" value="NAD(P)-binding Rossmann-like Domain"/>
    <property type="match status" value="1"/>
</dbReference>
<comment type="catalytic activity">
    <reaction evidence="10">
        <text>(2R,3R)-2,3-dihydroxy-3-methylpentanoate + NADP(+) = (S)-2-ethyl-2-hydroxy-3-oxobutanoate + NADPH + H(+)</text>
        <dbReference type="Rhea" id="RHEA:13493"/>
        <dbReference type="ChEBI" id="CHEBI:15378"/>
        <dbReference type="ChEBI" id="CHEBI:49256"/>
        <dbReference type="ChEBI" id="CHEBI:49258"/>
        <dbReference type="ChEBI" id="CHEBI:57783"/>
        <dbReference type="ChEBI" id="CHEBI:58349"/>
        <dbReference type="EC" id="1.1.1.86"/>
    </reaction>
</comment>
<dbReference type="InterPro" id="IPR013116">
    <property type="entry name" value="KARI_N"/>
</dbReference>
<feature type="binding site" evidence="10">
    <location>
        <position position="52"/>
    </location>
    <ligand>
        <name>NADP(+)</name>
        <dbReference type="ChEBI" id="CHEBI:58349"/>
    </ligand>
</feature>
<dbReference type="Gene3D" id="6.10.240.10">
    <property type="match status" value="1"/>
</dbReference>
<evidence type="ECO:0000259" key="13">
    <source>
        <dbReference type="PROSITE" id="PS51851"/>
    </source>
</evidence>
<dbReference type="EC" id="1.1.1.86" evidence="10"/>
<feature type="binding site" evidence="10 11">
    <location>
        <position position="190"/>
    </location>
    <ligand>
        <name>Mg(2+)</name>
        <dbReference type="ChEBI" id="CHEBI:18420"/>
        <label>1</label>
    </ligand>
</feature>
<accession>A0A1M6XLH8</accession>
<feature type="domain" description="KARI C-terminal knotted" evidence="13">
    <location>
        <begin position="182"/>
        <end position="327"/>
    </location>
</feature>
<keyword evidence="15" id="KW-1185">Reference proteome</keyword>
<evidence type="ECO:0000256" key="2">
    <source>
        <dbReference type="ARBA" id="ARBA00004864"/>
    </source>
</evidence>
<comment type="function">
    <text evidence="1 10">Involved in the biosynthesis of branched-chain amino acids (BCAA). Catalyzes an alkyl-migration followed by a ketol-acid reduction of (S)-2-acetolactate (S2AL) to yield (R)-2,3-dihydroxy-isovalerate. In the isomerase reaction, S2AL is rearranged via a Mg-dependent methyl migration to produce 3-hydroxy-3-methyl-2-ketobutyrate (HMKB). In the reductase reaction, this 2-ketoacid undergoes a metal-dependent reduction by NADPH to yield (R)-2,3-dihydroxy-isovalerate.</text>
</comment>
<evidence type="ECO:0000313" key="14">
    <source>
        <dbReference type="EMBL" id="SHL06872.1"/>
    </source>
</evidence>
<dbReference type="NCBIfam" id="TIGR00465">
    <property type="entry name" value="ilvC"/>
    <property type="match status" value="1"/>
</dbReference>
<dbReference type="GO" id="GO:0016853">
    <property type="term" value="F:isomerase activity"/>
    <property type="evidence" value="ECO:0007669"/>
    <property type="project" value="UniProtKB-KW"/>
</dbReference>
<dbReference type="InterPro" id="IPR013023">
    <property type="entry name" value="KARI"/>
</dbReference>
<evidence type="ECO:0000256" key="11">
    <source>
        <dbReference type="PROSITE-ProRule" id="PRU01198"/>
    </source>
</evidence>
<dbReference type="InterPro" id="IPR000506">
    <property type="entry name" value="KARI_C"/>
</dbReference>
<evidence type="ECO:0000256" key="6">
    <source>
        <dbReference type="ARBA" id="ARBA00022723"/>
    </source>
</evidence>
<keyword evidence="10" id="KW-0521">NADP</keyword>
<reference evidence="15" key="1">
    <citation type="submission" date="2016-11" db="EMBL/GenBank/DDBJ databases">
        <authorList>
            <person name="Varghese N."/>
            <person name="Submissions S."/>
        </authorList>
    </citation>
    <scope>NUCLEOTIDE SEQUENCE [LARGE SCALE GENOMIC DNA]</scope>
    <source>
        <strain evidence="15">USBA-503</strain>
    </source>
</reference>
<comment type="pathway">
    <text evidence="2 10">Amino-acid biosynthesis; L-valine biosynthesis; L-valine from pyruvate: step 2/4.</text>
</comment>
<dbReference type="HAMAP" id="MF_00435">
    <property type="entry name" value="IlvC"/>
    <property type="match status" value="1"/>
</dbReference>
<feature type="domain" description="KARI N-terminal Rossmann" evidence="12">
    <location>
        <begin position="1"/>
        <end position="181"/>
    </location>
</feature>
<evidence type="ECO:0000256" key="5">
    <source>
        <dbReference type="ARBA" id="ARBA00022605"/>
    </source>
</evidence>
<proteinExistence type="inferred from homology"/>
<evidence type="ECO:0000256" key="10">
    <source>
        <dbReference type="HAMAP-Rule" id="MF_00435"/>
    </source>
</evidence>
<dbReference type="STRING" id="1830138.SAMN05443507_1357"/>
<comment type="similarity">
    <text evidence="4 10 11">Belongs to the ketol-acid reductoisomerase family.</text>
</comment>
<dbReference type="InterPro" id="IPR036291">
    <property type="entry name" value="NAD(P)-bd_dom_sf"/>
</dbReference>
<dbReference type="SUPFAM" id="SSF51735">
    <property type="entry name" value="NAD(P)-binding Rossmann-fold domains"/>
    <property type="match status" value="1"/>
</dbReference>
<dbReference type="GO" id="GO:0009097">
    <property type="term" value="P:isoleucine biosynthetic process"/>
    <property type="evidence" value="ECO:0007669"/>
    <property type="project" value="UniProtKB-UniRule"/>
</dbReference>
<dbReference type="NCBIfam" id="NF009940">
    <property type="entry name" value="PRK13403.1"/>
    <property type="match status" value="1"/>
</dbReference>
<dbReference type="PROSITE" id="PS51850">
    <property type="entry name" value="KARI_N"/>
    <property type="match status" value="1"/>
</dbReference>
<comment type="caution">
    <text evidence="10">Lacks conserved residue(s) required for the propagation of feature annotation.</text>
</comment>
<dbReference type="PANTHER" id="PTHR21371">
    <property type="entry name" value="KETOL-ACID REDUCTOISOMERASE, MITOCHONDRIAL"/>
    <property type="match status" value="1"/>
</dbReference>
<dbReference type="GO" id="GO:0000287">
    <property type="term" value="F:magnesium ion binding"/>
    <property type="evidence" value="ECO:0007669"/>
    <property type="project" value="UniProtKB-UniRule"/>
</dbReference>
<comment type="catalytic activity">
    <reaction evidence="10">
        <text>(2R)-2,3-dihydroxy-3-methylbutanoate + NADP(+) = (2S)-2-acetolactate + NADPH + H(+)</text>
        <dbReference type="Rhea" id="RHEA:22068"/>
        <dbReference type="ChEBI" id="CHEBI:15378"/>
        <dbReference type="ChEBI" id="CHEBI:49072"/>
        <dbReference type="ChEBI" id="CHEBI:57783"/>
        <dbReference type="ChEBI" id="CHEBI:58349"/>
        <dbReference type="ChEBI" id="CHEBI:58476"/>
        <dbReference type="EC" id="1.1.1.86"/>
    </reaction>
</comment>